<feature type="transmembrane region" description="Helical" evidence="1">
    <location>
        <begin position="33"/>
        <end position="54"/>
    </location>
</feature>
<proteinExistence type="predicted"/>
<feature type="transmembrane region" description="Helical" evidence="1">
    <location>
        <begin position="61"/>
        <end position="82"/>
    </location>
</feature>
<reference evidence="2 3" key="1">
    <citation type="submission" date="2019-09" db="EMBL/GenBank/DDBJ databases">
        <title>Pimelobacter sp. isolated from Paulinella.</title>
        <authorList>
            <person name="Jeong S.E."/>
        </authorList>
    </citation>
    <scope>NUCLEOTIDE SEQUENCE [LARGE SCALE GENOMIC DNA]</scope>
    <source>
        <strain evidence="2 3">Pch-N</strain>
    </source>
</reference>
<dbReference type="EMBL" id="WBVM01000004">
    <property type="protein sequence ID" value="KAB2807773.1"/>
    <property type="molecule type" value="Genomic_DNA"/>
</dbReference>
<evidence type="ECO:0000256" key="1">
    <source>
        <dbReference type="SAM" id="Phobius"/>
    </source>
</evidence>
<comment type="caution">
    <text evidence="2">The sequence shown here is derived from an EMBL/GenBank/DDBJ whole genome shotgun (WGS) entry which is preliminary data.</text>
</comment>
<dbReference type="RefSeq" id="WP_151582248.1">
    <property type="nucleotide sequence ID" value="NZ_WBVM01000004.1"/>
</dbReference>
<evidence type="ECO:0000313" key="3">
    <source>
        <dbReference type="Proteomes" id="UP000449906"/>
    </source>
</evidence>
<dbReference type="AlphaFoldDB" id="A0A7J5DS19"/>
<keyword evidence="1" id="KW-0812">Transmembrane</keyword>
<name>A0A7J5DS19_NOCSI</name>
<accession>A0A7J5DS19</accession>
<protein>
    <recommendedName>
        <fullName evidence="4">DUF3137 domain-containing protein</fullName>
    </recommendedName>
</protein>
<organism evidence="2 3">
    <name type="scientific">Nocardioides simplex</name>
    <name type="common">Arthrobacter simplex</name>
    <dbReference type="NCBI Taxonomy" id="2045"/>
    <lineage>
        <taxon>Bacteria</taxon>
        <taxon>Bacillati</taxon>
        <taxon>Actinomycetota</taxon>
        <taxon>Actinomycetes</taxon>
        <taxon>Propionibacteriales</taxon>
        <taxon>Nocardioidaceae</taxon>
        <taxon>Pimelobacter</taxon>
    </lineage>
</organism>
<sequence length="289" mass="31604">MTADRLLTGALMAPVDRADLPPRPARVLATELLGWLIVSLLTWLFLGAIALGLSFVPPQPLWALIPAGIATVITLGLLWSAVRPNPAYRTRLVRLGRFASANGMTFTERPETPHAGPGLLFGQGVRPSTRDVVRMSEPREIELGQHHFSYGRSTAESSDWAYATTPLSGPQLPHLVLRARGKWTDFTLPGSTDQSLGTPELEGPGAEAFVVLAPIGRTATVRSLLDATLFRSDVLARLTERPVHVEVVEGRLYLYRHESLVTEDPDTWRWILALVDDVAAVLEDPATEL</sequence>
<dbReference type="Proteomes" id="UP000449906">
    <property type="component" value="Unassembled WGS sequence"/>
</dbReference>
<evidence type="ECO:0000313" key="2">
    <source>
        <dbReference type="EMBL" id="KAB2807773.1"/>
    </source>
</evidence>
<evidence type="ECO:0008006" key="4">
    <source>
        <dbReference type="Google" id="ProtNLM"/>
    </source>
</evidence>
<keyword evidence="1" id="KW-1133">Transmembrane helix</keyword>
<gene>
    <name evidence="2" type="ORF">F9L07_24045</name>
</gene>
<keyword evidence="1" id="KW-0472">Membrane</keyword>